<comment type="similarity">
    <text evidence="1">Belongs to the TonB-dependent receptor family.</text>
</comment>
<feature type="signal peptide" evidence="2">
    <location>
        <begin position="1"/>
        <end position="22"/>
    </location>
</feature>
<dbReference type="Gene3D" id="2.170.130.10">
    <property type="entry name" value="TonB-dependent receptor, plug domain"/>
    <property type="match status" value="1"/>
</dbReference>
<name>A0ABW5U969_9SPHI</name>
<organism evidence="4 5">
    <name type="scientific">Sphingobacterium populi</name>
    <dbReference type="NCBI Taxonomy" id="1812824"/>
    <lineage>
        <taxon>Bacteria</taxon>
        <taxon>Pseudomonadati</taxon>
        <taxon>Bacteroidota</taxon>
        <taxon>Sphingobacteriia</taxon>
        <taxon>Sphingobacteriales</taxon>
        <taxon>Sphingobacteriaceae</taxon>
        <taxon>Sphingobacterium</taxon>
    </lineage>
</organism>
<sequence length="1034" mass="115062">MKNSIIIIILYTCLCSWSLAFAQNRTIRGTVRDLTGVLPGATIREKNVENNMASSDQRGRFTLSLQGQSNTVIVKLIGFADYELVLGREDYIDVTLQPSNQGLDEVIVVGFGTTKKITNTGAVSSVSGAEIRNVPTANVQNTLMGRMPGFVSQQRSGQPGRDASDFFIRGVSSLNSGGNRPLILVDDIEYSYDQLQQINVNEIENITILKDASTTAIYGIKGANGVLIVTTRRGSTGKPQINLRLESGIQNPIRTPQFLNSYESAKLINEAFVNDGLPERFSERQLQLFQDGSDPYGHPDVNWYQEIFKNVAAQTNANLDLSGGSESLRYFISGGALTQGGLVRDFDDPYNEVNTNYFFRRYNFRSNLDLRATKTLQLRFDLSTRFADINQPNSLNAVGEIYDFSKITPFSAPFINPNGSYAYAFSEFNPDALPTLNARLANGGYNRTKRSDYNALLQARQQLDFITPGLVLTARIAYGGIEEYARGITRGGLPPSYHYNSVNDSYQLDPRGRYVLEPYGVFGNTNQYYRNLNIQGFINYDRDFGDHRISSLLLVNQQSVSAQANVPENFRGTSLKVGYNYKEKYLLDVNTAYNGTDRFAKDQRYGWFPAVGIGWVASKESFIQEWFPKVDLLKVRASFGLVGSDVTSGGRYLYNQIYENSGGYVFGTGGAGVGTIREGELGNMNVTWEKEWKRNVGLELNLFNQKLNLTVDYFHNTRFDQLIRRGSVPGILGVGFAPTNVARTVNRGFDGIVSYRSQIGQVGISSDLVFQVFRNKVLFQDEASPAFPWLARTGQPIDQPFGYLFDGFYSSDDIAQIYTPDGIAPVGSRPPIPLYGLSPTGQGGIQEGDLKYLDLNGDGFIDDRDQAPIGRPNLPSTVLGLTLGANYKGFSVNVLVQGSFDYSFDVIGTGIEPFQSQFQPIHQQRYTPGNAQNAEFPRLTQNPTTVNSARAYRSDFWLLDAQYVRLKTVDLGYQFSGRKLPLGVNSLRLYLSAYNLLTWTNYNKYQQDPEISSNTSGDAYFNQRAINLGLQIGL</sequence>
<protein>
    <submittedName>
        <fullName evidence="4">SusC/RagA family TonB-linked outer membrane protein</fullName>
    </submittedName>
</protein>
<dbReference type="NCBIfam" id="TIGR04056">
    <property type="entry name" value="OMP_RagA_SusC"/>
    <property type="match status" value="1"/>
</dbReference>
<keyword evidence="1" id="KW-0998">Cell outer membrane</keyword>
<proteinExistence type="inferred from homology"/>
<dbReference type="SUPFAM" id="SSF49464">
    <property type="entry name" value="Carboxypeptidase regulatory domain-like"/>
    <property type="match status" value="1"/>
</dbReference>
<gene>
    <name evidence="4" type="ORF">ACFSQ6_03060</name>
</gene>
<evidence type="ECO:0000313" key="5">
    <source>
        <dbReference type="Proteomes" id="UP001597418"/>
    </source>
</evidence>
<dbReference type="NCBIfam" id="TIGR04057">
    <property type="entry name" value="SusC_RagA_signa"/>
    <property type="match status" value="1"/>
</dbReference>
<evidence type="ECO:0000259" key="3">
    <source>
        <dbReference type="Pfam" id="PF07715"/>
    </source>
</evidence>
<dbReference type="InterPro" id="IPR023996">
    <property type="entry name" value="TonB-dep_OMP_SusC/RagA"/>
</dbReference>
<reference evidence="5" key="1">
    <citation type="journal article" date="2019" name="Int. J. Syst. Evol. Microbiol.">
        <title>The Global Catalogue of Microorganisms (GCM) 10K type strain sequencing project: providing services to taxonomists for standard genome sequencing and annotation.</title>
        <authorList>
            <consortium name="The Broad Institute Genomics Platform"/>
            <consortium name="The Broad Institute Genome Sequencing Center for Infectious Disease"/>
            <person name="Wu L."/>
            <person name="Ma J."/>
        </authorList>
    </citation>
    <scope>NUCLEOTIDE SEQUENCE [LARGE SCALE GENOMIC DNA]</scope>
    <source>
        <strain evidence="5">KCTC 42247</strain>
    </source>
</reference>
<evidence type="ECO:0000313" key="4">
    <source>
        <dbReference type="EMBL" id="MFD2742364.1"/>
    </source>
</evidence>
<keyword evidence="1" id="KW-0812">Transmembrane</keyword>
<keyword evidence="5" id="KW-1185">Reference proteome</keyword>
<keyword evidence="1" id="KW-0813">Transport</keyword>
<dbReference type="PROSITE" id="PS52016">
    <property type="entry name" value="TONB_DEPENDENT_REC_3"/>
    <property type="match status" value="1"/>
</dbReference>
<accession>A0ABW5U969</accession>
<dbReference type="EMBL" id="JBHUMB010000005">
    <property type="protein sequence ID" value="MFD2742364.1"/>
    <property type="molecule type" value="Genomic_DNA"/>
</dbReference>
<keyword evidence="1" id="KW-0472">Membrane</keyword>
<dbReference type="Pfam" id="PF07715">
    <property type="entry name" value="Plug"/>
    <property type="match status" value="1"/>
</dbReference>
<comment type="subcellular location">
    <subcellularLocation>
        <location evidence="1">Cell outer membrane</location>
        <topology evidence="1">Multi-pass membrane protein</topology>
    </subcellularLocation>
</comment>
<evidence type="ECO:0000256" key="2">
    <source>
        <dbReference type="SAM" id="SignalP"/>
    </source>
</evidence>
<dbReference type="InterPro" id="IPR037066">
    <property type="entry name" value="Plug_dom_sf"/>
</dbReference>
<dbReference type="Gene3D" id="2.60.40.1120">
    <property type="entry name" value="Carboxypeptidase-like, regulatory domain"/>
    <property type="match status" value="1"/>
</dbReference>
<dbReference type="Proteomes" id="UP001597418">
    <property type="component" value="Unassembled WGS sequence"/>
</dbReference>
<comment type="caution">
    <text evidence="4">The sequence shown here is derived from an EMBL/GenBank/DDBJ whole genome shotgun (WGS) entry which is preliminary data.</text>
</comment>
<dbReference type="InterPro" id="IPR023997">
    <property type="entry name" value="TonB-dep_OMP_SusC/RagA_CS"/>
</dbReference>
<dbReference type="InterPro" id="IPR008969">
    <property type="entry name" value="CarboxyPept-like_regulatory"/>
</dbReference>
<keyword evidence="2" id="KW-0732">Signal</keyword>
<dbReference type="SUPFAM" id="SSF56935">
    <property type="entry name" value="Porins"/>
    <property type="match status" value="1"/>
</dbReference>
<feature type="domain" description="TonB-dependent receptor plug" evidence="3">
    <location>
        <begin position="116"/>
        <end position="226"/>
    </location>
</feature>
<dbReference type="RefSeq" id="WP_066754008.1">
    <property type="nucleotide sequence ID" value="NZ_JBHUMB010000005.1"/>
</dbReference>
<dbReference type="InterPro" id="IPR039426">
    <property type="entry name" value="TonB-dep_rcpt-like"/>
</dbReference>
<keyword evidence="1" id="KW-1134">Transmembrane beta strand</keyword>
<evidence type="ECO:0000256" key="1">
    <source>
        <dbReference type="PROSITE-ProRule" id="PRU01360"/>
    </source>
</evidence>
<feature type="chain" id="PRO_5046559031" evidence="2">
    <location>
        <begin position="23"/>
        <end position="1034"/>
    </location>
</feature>
<dbReference type="InterPro" id="IPR012910">
    <property type="entry name" value="Plug_dom"/>
</dbReference>